<reference evidence="4" key="1">
    <citation type="submission" date="2022-10" db="EMBL/GenBank/DDBJ databases">
        <title>Rhodococcus sp.75.</title>
        <authorList>
            <person name="Sun M."/>
        </authorList>
    </citation>
    <scope>NUCLEOTIDE SEQUENCE</scope>
    <source>
        <strain evidence="4">75</strain>
    </source>
</reference>
<dbReference type="Proteomes" id="UP001164965">
    <property type="component" value="Chromosome"/>
</dbReference>
<dbReference type="Pfam" id="PF00583">
    <property type="entry name" value="Acetyltransf_1"/>
    <property type="match status" value="1"/>
</dbReference>
<dbReference type="RefSeq" id="WP_265384130.1">
    <property type="nucleotide sequence ID" value="NZ_CP110615.1"/>
</dbReference>
<keyword evidence="2" id="KW-0012">Acyltransferase</keyword>
<evidence type="ECO:0000313" key="4">
    <source>
        <dbReference type="EMBL" id="UZJ26026.1"/>
    </source>
</evidence>
<evidence type="ECO:0000313" key="5">
    <source>
        <dbReference type="Proteomes" id="UP001164965"/>
    </source>
</evidence>
<proteinExistence type="predicted"/>
<organism evidence="4 5">
    <name type="scientific">Rhodococcus antarcticus</name>
    <dbReference type="NCBI Taxonomy" id="2987751"/>
    <lineage>
        <taxon>Bacteria</taxon>
        <taxon>Bacillati</taxon>
        <taxon>Actinomycetota</taxon>
        <taxon>Actinomycetes</taxon>
        <taxon>Mycobacteriales</taxon>
        <taxon>Nocardiaceae</taxon>
        <taxon>Rhodococcus</taxon>
    </lineage>
</organism>
<gene>
    <name evidence="4" type="ORF">RHODO2019_06235</name>
</gene>
<dbReference type="InterPro" id="IPR016181">
    <property type="entry name" value="Acyl_CoA_acyltransferase"/>
</dbReference>
<dbReference type="PANTHER" id="PTHR43877">
    <property type="entry name" value="AMINOALKYLPHOSPHONATE N-ACETYLTRANSFERASE-RELATED-RELATED"/>
    <property type="match status" value="1"/>
</dbReference>
<dbReference type="PANTHER" id="PTHR43877:SF1">
    <property type="entry name" value="ACETYLTRANSFERASE"/>
    <property type="match status" value="1"/>
</dbReference>
<evidence type="ECO:0000256" key="1">
    <source>
        <dbReference type="ARBA" id="ARBA00022679"/>
    </source>
</evidence>
<dbReference type="CDD" id="cd04301">
    <property type="entry name" value="NAT_SF"/>
    <property type="match status" value="1"/>
</dbReference>
<keyword evidence="1" id="KW-0808">Transferase</keyword>
<feature type="domain" description="N-acetyltransferase" evidence="3">
    <location>
        <begin position="1"/>
        <end position="157"/>
    </location>
</feature>
<sequence>MSIQDFTPGHVEQLTAFFGRLPESDLTFIKEDVTPAALGAWPAAPGQRWVDVDDDGTVNGVAALLRLTSWSNHVAELRLVVDPATRGRGIGRKLAQHAVAHAVRSGLLKVVVEVPAAQERITEMFLDLGFTGEALLRDHFRDLNGQLQDLIMLAYLSEQTFDALSAVGMADMMGDD</sequence>
<dbReference type="Gene3D" id="3.40.630.30">
    <property type="match status" value="1"/>
</dbReference>
<dbReference type="InterPro" id="IPR000182">
    <property type="entry name" value="GNAT_dom"/>
</dbReference>
<protein>
    <submittedName>
        <fullName evidence="4">GNAT family N-acetyltransferase</fullName>
    </submittedName>
</protein>
<accession>A0ABY6P303</accession>
<dbReference type="InterPro" id="IPR050832">
    <property type="entry name" value="Bact_Acetyltransf"/>
</dbReference>
<name>A0ABY6P303_9NOCA</name>
<keyword evidence="5" id="KW-1185">Reference proteome</keyword>
<evidence type="ECO:0000256" key="2">
    <source>
        <dbReference type="ARBA" id="ARBA00023315"/>
    </source>
</evidence>
<dbReference type="SUPFAM" id="SSF55729">
    <property type="entry name" value="Acyl-CoA N-acyltransferases (Nat)"/>
    <property type="match status" value="1"/>
</dbReference>
<dbReference type="PROSITE" id="PS51186">
    <property type="entry name" value="GNAT"/>
    <property type="match status" value="1"/>
</dbReference>
<dbReference type="EMBL" id="CP110615">
    <property type="protein sequence ID" value="UZJ26026.1"/>
    <property type="molecule type" value="Genomic_DNA"/>
</dbReference>
<evidence type="ECO:0000259" key="3">
    <source>
        <dbReference type="PROSITE" id="PS51186"/>
    </source>
</evidence>